<gene>
    <name evidence="7" type="ORF">OE88DRAFT_1729957</name>
</gene>
<feature type="region of interest" description="Disordered" evidence="5">
    <location>
        <begin position="285"/>
        <end position="310"/>
    </location>
</feature>
<dbReference type="PANTHER" id="PTHR15549:SF26">
    <property type="entry name" value="AXIAL BUDDING PATTERN PROTEIN 2-RELATED"/>
    <property type="match status" value="1"/>
</dbReference>
<feature type="region of interest" description="Disordered" evidence="5">
    <location>
        <begin position="415"/>
        <end position="450"/>
    </location>
</feature>
<evidence type="ECO:0000313" key="7">
    <source>
        <dbReference type="EMBL" id="TFK56460.1"/>
    </source>
</evidence>
<dbReference type="PANTHER" id="PTHR15549">
    <property type="entry name" value="PAIRED IMMUNOGLOBULIN-LIKE TYPE 2 RECEPTOR"/>
    <property type="match status" value="1"/>
</dbReference>
<evidence type="ECO:0000313" key="8">
    <source>
        <dbReference type="Proteomes" id="UP000305948"/>
    </source>
</evidence>
<keyword evidence="8" id="KW-1185">Reference proteome</keyword>
<feature type="compositionally biased region" description="Polar residues" evidence="5">
    <location>
        <begin position="421"/>
        <end position="430"/>
    </location>
</feature>
<organism evidence="7 8">
    <name type="scientific">Heliocybe sulcata</name>
    <dbReference type="NCBI Taxonomy" id="5364"/>
    <lineage>
        <taxon>Eukaryota</taxon>
        <taxon>Fungi</taxon>
        <taxon>Dikarya</taxon>
        <taxon>Basidiomycota</taxon>
        <taxon>Agaricomycotina</taxon>
        <taxon>Agaricomycetes</taxon>
        <taxon>Gloeophyllales</taxon>
        <taxon>Gloeophyllaceae</taxon>
        <taxon>Heliocybe</taxon>
    </lineage>
</organism>
<dbReference type="AlphaFoldDB" id="A0A5C3NGI8"/>
<feature type="transmembrane region" description="Helical" evidence="6">
    <location>
        <begin position="316"/>
        <end position="341"/>
    </location>
</feature>
<dbReference type="GO" id="GO:0016020">
    <property type="term" value="C:membrane"/>
    <property type="evidence" value="ECO:0007669"/>
    <property type="project" value="UniProtKB-SubCell"/>
</dbReference>
<evidence type="ECO:0000256" key="3">
    <source>
        <dbReference type="ARBA" id="ARBA00022989"/>
    </source>
</evidence>
<keyword evidence="2 6" id="KW-0812">Transmembrane</keyword>
<dbReference type="InterPro" id="IPR051694">
    <property type="entry name" value="Immunoregulatory_rcpt-like"/>
</dbReference>
<comment type="subcellular location">
    <subcellularLocation>
        <location evidence="1">Membrane</location>
        <topology evidence="1">Single-pass membrane protein</topology>
    </subcellularLocation>
</comment>
<dbReference type="Proteomes" id="UP000305948">
    <property type="component" value="Unassembled WGS sequence"/>
</dbReference>
<accession>A0A5C3NGI8</accession>
<name>A0A5C3NGI8_9AGAM</name>
<feature type="compositionally biased region" description="Low complexity" evidence="5">
    <location>
        <begin position="285"/>
        <end position="307"/>
    </location>
</feature>
<dbReference type="GO" id="GO:0071944">
    <property type="term" value="C:cell periphery"/>
    <property type="evidence" value="ECO:0007669"/>
    <property type="project" value="UniProtKB-ARBA"/>
</dbReference>
<evidence type="ECO:0000256" key="1">
    <source>
        <dbReference type="ARBA" id="ARBA00004167"/>
    </source>
</evidence>
<sequence>MTSEYYFTIDDTSTTLTYAPWGDGLDGGGWKQYFSDTGYFLPGASPGAAGQGQSYHVAADPGSNVSFGFYGTGFSLSGNANCSFEISIDNSTSSQQTPFSNDVLFAQAGLSQGSHSVVLTAQPEANSSQILMLDGVTVANAVPQGTSAVVSQVIDNSNMTTLQYYGNWSVNTDHQIPSAQHPAPYHETKSEGAGVSITFSGASAVAVNGTRNYGNWVYSVALDGQIAMAPNGSTWWLIPDALLYYQDGMDPNGTHTLNLTNISDGMNLWLNSITLYGPNAAIEAPPTSVSTTSSTTSTTSTSPTSVSFRSRHQTNVGATAGGVAGALGALAAGIFLLVWYFRKRRRSRRPQSLDLSDGEIGPGFHADPFYSEGPMVATIGSTEGMVSNPYLLAKQGSGEPHHLMTASTPSLLGTVNPPLPTSDSNPTTDSARAMKEQTRPLPQPPGAIPVQPAAVDVDMIVEMIARRIDPGQGNPDRDTGVAPPQYRG</sequence>
<keyword evidence="4 6" id="KW-0472">Membrane</keyword>
<feature type="region of interest" description="Disordered" evidence="5">
    <location>
        <begin position="466"/>
        <end position="488"/>
    </location>
</feature>
<evidence type="ECO:0000256" key="5">
    <source>
        <dbReference type="SAM" id="MobiDB-lite"/>
    </source>
</evidence>
<reference evidence="7 8" key="1">
    <citation type="journal article" date="2019" name="Nat. Ecol. Evol.">
        <title>Megaphylogeny resolves global patterns of mushroom evolution.</title>
        <authorList>
            <person name="Varga T."/>
            <person name="Krizsan K."/>
            <person name="Foldi C."/>
            <person name="Dima B."/>
            <person name="Sanchez-Garcia M."/>
            <person name="Sanchez-Ramirez S."/>
            <person name="Szollosi G.J."/>
            <person name="Szarkandi J.G."/>
            <person name="Papp V."/>
            <person name="Albert L."/>
            <person name="Andreopoulos W."/>
            <person name="Angelini C."/>
            <person name="Antonin V."/>
            <person name="Barry K.W."/>
            <person name="Bougher N.L."/>
            <person name="Buchanan P."/>
            <person name="Buyck B."/>
            <person name="Bense V."/>
            <person name="Catcheside P."/>
            <person name="Chovatia M."/>
            <person name="Cooper J."/>
            <person name="Damon W."/>
            <person name="Desjardin D."/>
            <person name="Finy P."/>
            <person name="Geml J."/>
            <person name="Haridas S."/>
            <person name="Hughes K."/>
            <person name="Justo A."/>
            <person name="Karasinski D."/>
            <person name="Kautmanova I."/>
            <person name="Kiss B."/>
            <person name="Kocsube S."/>
            <person name="Kotiranta H."/>
            <person name="LaButti K.M."/>
            <person name="Lechner B.E."/>
            <person name="Liimatainen K."/>
            <person name="Lipzen A."/>
            <person name="Lukacs Z."/>
            <person name="Mihaltcheva S."/>
            <person name="Morgado L.N."/>
            <person name="Niskanen T."/>
            <person name="Noordeloos M.E."/>
            <person name="Ohm R.A."/>
            <person name="Ortiz-Santana B."/>
            <person name="Ovrebo C."/>
            <person name="Racz N."/>
            <person name="Riley R."/>
            <person name="Savchenko A."/>
            <person name="Shiryaev A."/>
            <person name="Soop K."/>
            <person name="Spirin V."/>
            <person name="Szebenyi C."/>
            <person name="Tomsovsky M."/>
            <person name="Tulloss R.E."/>
            <person name="Uehling J."/>
            <person name="Grigoriev I.V."/>
            <person name="Vagvolgyi C."/>
            <person name="Papp T."/>
            <person name="Martin F.M."/>
            <person name="Miettinen O."/>
            <person name="Hibbett D.S."/>
            <person name="Nagy L.G."/>
        </authorList>
    </citation>
    <scope>NUCLEOTIDE SEQUENCE [LARGE SCALE GENOMIC DNA]</scope>
    <source>
        <strain evidence="7 8">OMC1185</strain>
    </source>
</reference>
<proteinExistence type="predicted"/>
<dbReference type="STRING" id="5364.A0A5C3NGI8"/>
<feature type="compositionally biased region" description="Basic and acidic residues" evidence="5">
    <location>
        <begin position="466"/>
        <end position="479"/>
    </location>
</feature>
<keyword evidence="3 6" id="KW-1133">Transmembrane helix</keyword>
<dbReference type="OrthoDB" id="2576334at2759"/>
<dbReference type="Gene3D" id="2.60.120.260">
    <property type="entry name" value="Galactose-binding domain-like"/>
    <property type="match status" value="2"/>
</dbReference>
<evidence type="ECO:0000256" key="4">
    <source>
        <dbReference type="ARBA" id="ARBA00023136"/>
    </source>
</evidence>
<dbReference type="EMBL" id="ML213503">
    <property type="protein sequence ID" value="TFK56460.1"/>
    <property type="molecule type" value="Genomic_DNA"/>
</dbReference>
<evidence type="ECO:0000256" key="6">
    <source>
        <dbReference type="SAM" id="Phobius"/>
    </source>
</evidence>
<evidence type="ECO:0000256" key="2">
    <source>
        <dbReference type="ARBA" id="ARBA00022692"/>
    </source>
</evidence>
<protein>
    <submittedName>
        <fullName evidence="7">Uncharacterized protein</fullName>
    </submittedName>
</protein>